<protein>
    <submittedName>
        <fullName evidence="2">Uncharacterized protein</fullName>
    </submittedName>
</protein>
<dbReference type="EMBL" id="JBBNAE010000003">
    <property type="protein sequence ID" value="KAK9137917.1"/>
    <property type="molecule type" value="Genomic_DNA"/>
</dbReference>
<proteinExistence type="predicted"/>
<evidence type="ECO:0000313" key="3">
    <source>
        <dbReference type="Proteomes" id="UP001417504"/>
    </source>
</evidence>
<organism evidence="2 3">
    <name type="scientific">Stephania japonica</name>
    <dbReference type="NCBI Taxonomy" id="461633"/>
    <lineage>
        <taxon>Eukaryota</taxon>
        <taxon>Viridiplantae</taxon>
        <taxon>Streptophyta</taxon>
        <taxon>Embryophyta</taxon>
        <taxon>Tracheophyta</taxon>
        <taxon>Spermatophyta</taxon>
        <taxon>Magnoliopsida</taxon>
        <taxon>Ranunculales</taxon>
        <taxon>Menispermaceae</taxon>
        <taxon>Menispermoideae</taxon>
        <taxon>Cissampelideae</taxon>
        <taxon>Stephania</taxon>
    </lineage>
</organism>
<dbReference type="AlphaFoldDB" id="A0AAP0PBF1"/>
<feature type="compositionally biased region" description="Polar residues" evidence="1">
    <location>
        <begin position="161"/>
        <end position="170"/>
    </location>
</feature>
<accession>A0AAP0PBF1</accession>
<keyword evidence="3" id="KW-1185">Reference proteome</keyword>
<feature type="region of interest" description="Disordered" evidence="1">
    <location>
        <begin position="137"/>
        <end position="170"/>
    </location>
</feature>
<reference evidence="2 3" key="1">
    <citation type="submission" date="2024-01" db="EMBL/GenBank/DDBJ databases">
        <title>Genome assemblies of Stephania.</title>
        <authorList>
            <person name="Yang L."/>
        </authorList>
    </citation>
    <scope>NUCLEOTIDE SEQUENCE [LARGE SCALE GENOMIC DNA]</scope>
    <source>
        <strain evidence="2">QJT</strain>
        <tissue evidence="2">Leaf</tissue>
    </source>
</reference>
<name>A0AAP0PBF1_9MAGN</name>
<evidence type="ECO:0000313" key="2">
    <source>
        <dbReference type="EMBL" id="KAK9137917.1"/>
    </source>
</evidence>
<sequence>MSRGAIISNFISPASRSSRAAHDRLPLVWFEEVDQEELNEQIDDEGEERDVDVKSLSSSLAKSEQIFKGSGDLFFNTSFVENLFEGRMSRGAIISNFISSASARCVRLTMDYLWPGLRRSTRKYGIGSGDYRDVDDFEANFQERNEQIDDEGEESDVDMKSLSSSPAKSE</sequence>
<evidence type="ECO:0000256" key="1">
    <source>
        <dbReference type="SAM" id="MobiDB-lite"/>
    </source>
</evidence>
<dbReference type="Proteomes" id="UP001417504">
    <property type="component" value="Unassembled WGS sequence"/>
</dbReference>
<comment type="caution">
    <text evidence="2">The sequence shown here is derived from an EMBL/GenBank/DDBJ whole genome shotgun (WGS) entry which is preliminary data.</text>
</comment>
<gene>
    <name evidence="2" type="ORF">Sjap_008511</name>
</gene>